<protein>
    <submittedName>
        <fullName evidence="1">Uncharacterized protein</fullName>
    </submittedName>
</protein>
<accession>A0A974CFC7</accession>
<gene>
    <name evidence="1" type="ORF">XELAEV_18034559mg</name>
</gene>
<evidence type="ECO:0000313" key="1">
    <source>
        <dbReference type="EMBL" id="OCT71580.1"/>
    </source>
</evidence>
<sequence length="69" mass="7978">MFVLHAGRRYTRAVITLMSHEEIKKGKCKIKVTKLAPGLVTLNNQSDLCFQTDEHSTVYYTYILSIVFR</sequence>
<organism evidence="1 2">
    <name type="scientific">Xenopus laevis</name>
    <name type="common">African clawed frog</name>
    <dbReference type="NCBI Taxonomy" id="8355"/>
    <lineage>
        <taxon>Eukaryota</taxon>
        <taxon>Metazoa</taxon>
        <taxon>Chordata</taxon>
        <taxon>Craniata</taxon>
        <taxon>Vertebrata</taxon>
        <taxon>Euteleostomi</taxon>
        <taxon>Amphibia</taxon>
        <taxon>Batrachia</taxon>
        <taxon>Anura</taxon>
        <taxon>Pipoidea</taxon>
        <taxon>Pipidae</taxon>
        <taxon>Xenopodinae</taxon>
        <taxon>Xenopus</taxon>
        <taxon>Xenopus</taxon>
    </lineage>
</organism>
<evidence type="ECO:0000313" key="2">
    <source>
        <dbReference type="Proteomes" id="UP000694892"/>
    </source>
</evidence>
<dbReference type="Proteomes" id="UP000694892">
    <property type="component" value="Chromosome 7L"/>
</dbReference>
<proteinExistence type="predicted"/>
<reference evidence="2" key="1">
    <citation type="journal article" date="2016" name="Nature">
        <title>Genome evolution in the allotetraploid frog Xenopus laevis.</title>
        <authorList>
            <person name="Session A.M."/>
            <person name="Uno Y."/>
            <person name="Kwon T."/>
            <person name="Chapman J.A."/>
            <person name="Toyoda A."/>
            <person name="Takahashi S."/>
            <person name="Fukui A."/>
            <person name="Hikosaka A."/>
            <person name="Suzuki A."/>
            <person name="Kondo M."/>
            <person name="van Heeringen S.J."/>
            <person name="Quigley I."/>
            <person name="Heinz S."/>
            <person name="Ogino H."/>
            <person name="Ochi H."/>
            <person name="Hellsten U."/>
            <person name="Lyons J.B."/>
            <person name="Simakov O."/>
            <person name="Putnam N."/>
            <person name="Stites J."/>
            <person name="Kuroki Y."/>
            <person name="Tanaka T."/>
            <person name="Michiue T."/>
            <person name="Watanabe M."/>
            <person name="Bogdanovic O."/>
            <person name="Lister R."/>
            <person name="Georgiou G."/>
            <person name="Paranjpe S.S."/>
            <person name="van Kruijsbergen I."/>
            <person name="Shu S."/>
            <person name="Carlson J."/>
            <person name="Kinoshita T."/>
            <person name="Ohta Y."/>
            <person name="Mawaribuchi S."/>
            <person name="Jenkins J."/>
            <person name="Grimwood J."/>
            <person name="Schmutz J."/>
            <person name="Mitros T."/>
            <person name="Mozaffari S.V."/>
            <person name="Suzuki Y."/>
            <person name="Haramoto Y."/>
            <person name="Yamamoto T.S."/>
            <person name="Takagi C."/>
            <person name="Heald R."/>
            <person name="Miller K."/>
            <person name="Haudenschild C."/>
            <person name="Kitzman J."/>
            <person name="Nakayama T."/>
            <person name="Izutsu Y."/>
            <person name="Robert J."/>
            <person name="Fortriede J."/>
            <person name="Burns K."/>
            <person name="Lotay V."/>
            <person name="Karimi K."/>
            <person name="Yasuoka Y."/>
            <person name="Dichmann D.S."/>
            <person name="Flajnik M.F."/>
            <person name="Houston D.W."/>
            <person name="Shendure J."/>
            <person name="DuPasquier L."/>
            <person name="Vize P.D."/>
            <person name="Zorn A.M."/>
            <person name="Ito M."/>
            <person name="Marcotte E.M."/>
            <person name="Wallingford J.B."/>
            <person name="Ito Y."/>
            <person name="Asashima M."/>
            <person name="Ueno N."/>
            <person name="Matsuda Y."/>
            <person name="Veenstra G.J."/>
            <person name="Fujiyama A."/>
            <person name="Harland R.M."/>
            <person name="Taira M."/>
            <person name="Rokhsar D.S."/>
        </authorList>
    </citation>
    <scope>NUCLEOTIDE SEQUENCE [LARGE SCALE GENOMIC DNA]</scope>
    <source>
        <strain evidence="2">J</strain>
    </source>
</reference>
<dbReference type="AlphaFoldDB" id="A0A974CFC7"/>
<dbReference type="EMBL" id="CM004478">
    <property type="protein sequence ID" value="OCT71580.1"/>
    <property type="molecule type" value="Genomic_DNA"/>
</dbReference>
<name>A0A974CFC7_XENLA</name>